<dbReference type="RefSeq" id="WP_109721645.1">
    <property type="nucleotide sequence ID" value="NZ_QEQK01000022.1"/>
</dbReference>
<evidence type="ECO:0000313" key="3">
    <source>
        <dbReference type="Proteomes" id="UP000251800"/>
    </source>
</evidence>
<organism evidence="2 3">
    <name type="scientific">Abyssibacter profundi</name>
    <dbReference type="NCBI Taxonomy" id="2182787"/>
    <lineage>
        <taxon>Bacteria</taxon>
        <taxon>Pseudomonadati</taxon>
        <taxon>Pseudomonadota</taxon>
        <taxon>Gammaproteobacteria</taxon>
        <taxon>Chromatiales</taxon>
        <taxon>Oceanococcaceae</taxon>
        <taxon>Abyssibacter</taxon>
    </lineage>
</organism>
<comment type="caution">
    <text evidence="2">The sequence shown here is derived from an EMBL/GenBank/DDBJ whole genome shotgun (WGS) entry which is preliminary data.</text>
</comment>
<protein>
    <submittedName>
        <fullName evidence="2">Uncharacterized protein</fullName>
    </submittedName>
</protein>
<accession>A0A383XPM4</accession>
<keyword evidence="1" id="KW-1133">Transmembrane helix</keyword>
<feature type="transmembrane region" description="Helical" evidence="1">
    <location>
        <begin position="297"/>
        <end position="317"/>
    </location>
</feature>
<dbReference type="AlphaFoldDB" id="A0A383XPM4"/>
<feature type="transmembrane region" description="Helical" evidence="1">
    <location>
        <begin position="159"/>
        <end position="176"/>
    </location>
</feature>
<dbReference type="Proteomes" id="UP000251800">
    <property type="component" value="Unassembled WGS sequence"/>
</dbReference>
<gene>
    <name evidence="2" type="ORF">DEH80_16590</name>
</gene>
<feature type="transmembrane region" description="Helical" evidence="1">
    <location>
        <begin position="74"/>
        <end position="97"/>
    </location>
</feature>
<evidence type="ECO:0000313" key="2">
    <source>
        <dbReference type="EMBL" id="PWN54578.1"/>
    </source>
</evidence>
<feature type="transmembrane region" description="Helical" evidence="1">
    <location>
        <begin position="21"/>
        <end position="40"/>
    </location>
</feature>
<keyword evidence="1" id="KW-0812">Transmembrane</keyword>
<reference evidence="2 3" key="1">
    <citation type="submission" date="2018-05" db="EMBL/GenBank/DDBJ databases">
        <title>Abyssibacter profundi OUC007T gen. nov., sp. nov, a marine bacterium isolated from seawater of the Mariana Trench.</title>
        <authorList>
            <person name="Zhou S."/>
        </authorList>
    </citation>
    <scope>NUCLEOTIDE SEQUENCE [LARGE SCALE GENOMIC DNA]</scope>
    <source>
        <strain evidence="2 3">OUC007</strain>
    </source>
</reference>
<keyword evidence="1" id="KW-0472">Membrane</keyword>
<name>A0A383XPM4_9GAMM</name>
<feature type="transmembrane region" description="Helical" evidence="1">
    <location>
        <begin position="104"/>
        <end position="122"/>
    </location>
</feature>
<dbReference type="EMBL" id="QEQK01000022">
    <property type="protein sequence ID" value="PWN54578.1"/>
    <property type="molecule type" value="Genomic_DNA"/>
</dbReference>
<feature type="transmembrane region" description="Helical" evidence="1">
    <location>
        <begin position="128"/>
        <end position="147"/>
    </location>
</feature>
<feature type="transmembrane region" description="Helical" evidence="1">
    <location>
        <begin position="261"/>
        <end position="290"/>
    </location>
</feature>
<keyword evidence="3" id="KW-1185">Reference proteome</keyword>
<sequence>MARRGAGDLVDMRAEFHVRKGKLILLVFCFIGVALTSLYLSAPSSIISTNIKFLLGSSLFSYSELRRELFVDSAWYQFAAAVRFSLVPILAASIFGYLASRNSFLLGFFVAIVGAIVSAIQLNKFFYLYYLTIFTLVGYSVYTHKVASYDLRQFGRRHLFFILIGVIAVAGIYRLYLFQYSEAIASGLLDADRITATMIYRVFYASADALHLWVDYFLFESDPKGLSVIGRICATGLVECFDANSRIPQIYLGEYQTTLQVGFIGTGLAMGGIIGAIIVILLTVLIVFIADLEAERVMHAGAGAVVVPLLSICMFFLCTRDLHTATLSGGLVFALLYSRTYSKAA</sequence>
<proteinExistence type="predicted"/>
<evidence type="ECO:0000256" key="1">
    <source>
        <dbReference type="SAM" id="Phobius"/>
    </source>
</evidence>